<reference evidence="1 2" key="1">
    <citation type="submission" date="2016-12" db="EMBL/GenBank/DDBJ databases">
        <title>The new phylogeny of genus Mycobacterium.</title>
        <authorList>
            <person name="Tortoli E."/>
            <person name="Trovato A."/>
            <person name="Cirillo D.M."/>
        </authorList>
    </citation>
    <scope>NUCLEOTIDE SEQUENCE [LARGE SCALE GENOMIC DNA]</scope>
    <source>
        <strain evidence="1 2">DSM 45069</strain>
    </source>
</reference>
<name>A0A1W9ZBL4_MYCAI</name>
<dbReference type="RefSeq" id="WP_083065841.1">
    <property type="nucleotide sequence ID" value="NZ_MVHG01000053.1"/>
</dbReference>
<gene>
    <name evidence="1" type="ORF">BST14_18590</name>
</gene>
<organism evidence="1 2">
    <name type="scientific">Mycobacterium arosiense ATCC BAA-1401 = DSM 45069</name>
    <dbReference type="NCBI Taxonomy" id="1265311"/>
    <lineage>
        <taxon>Bacteria</taxon>
        <taxon>Bacillati</taxon>
        <taxon>Actinomycetota</taxon>
        <taxon>Actinomycetes</taxon>
        <taxon>Mycobacteriales</taxon>
        <taxon>Mycobacteriaceae</taxon>
        <taxon>Mycobacterium</taxon>
        <taxon>Mycobacterium avium complex (MAC)</taxon>
    </lineage>
</organism>
<protein>
    <recommendedName>
        <fullName evidence="3">Polyketide cyclase</fullName>
    </recommendedName>
</protein>
<accession>A0A1W9ZBL4</accession>
<dbReference type="SUPFAM" id="SSF55961">
    <property type="entry name" value="Bet v1-like"/>
    <property type="match status" value="1"/>
</dbReference>
<keyword evidence="2" id="KW-1185">Reference proteome</keyword>
<evidence type="ECO:0008006" key="3">
    <source>
        <dbReference type="Google" id="ProtNLM"/>
    </source>
</evidence>
<dbReference type="InterPro" id="IPR023393">
    <property type="entry name" value="START-like_dom_sf"/>
</dbReference>
<comment type="caution">
    <text evidence="1">The sequence shown here is derived from an EMBL/GenBank/DDBJ whole genome shotgun (WGS) entry which is preliminary data.</text>
</comment>
<dbReference type="InterPro" id="IPR019587">
    <property type="entry name" value="Polyketide_cyclase/dehydratase"/>
</dbReference>
<dbReference type="Pfam" id="PF10604">
    <property type="entry name" value="Polyketide_cyc2"/>
    <property type="match status" value="1"/>
</dbReference>
<dbReference type="Gene3D" id="3.30.530.20">
    <property type="match status" value="1"/>
</dbReference>
<evidence type="ECO:0000313" key="1">
    <source>
        <dbReference type="EMBL" id="ORA11420.1"/>
    </source>
</evidence>
<dbReference type="OrthoDB" id="3213687at2"/>
<proteinExistence type="predicted"/>
<dbReference type="Proteomes" id="UP000192707">
    <property type="component" value="Unassembled WGS sequence"/>
</dbReference>
<dbReference type="AlphaFoldDB" id="A0A1W9ZBL4"/>
<evidence type="ECO:0000313" key="2">
    <source>
        <dbReference type="Proteomes" id="UP000192707"/>
    </source>
</evidence>
<dbReference type="EMBL" id="MVHG01000053">
    <property type="protein sequence ID" value="ORA11420.1"/>
    <property type="molecule type" value="Genomic_DNA"/>
</dbReference>
<sequence>MTEYRVTAAAHSRADSAAIISLLDDVDGWSNWARPLVWQTRWERWGQPAPAGPGAVRRVGLWPGFIREQILSRDSHGQTYTVITPVTFRCYHGAVHITPASPGTDIDWQVQFVPRAAAAGPFLHKALQYVIAGLLAKLAAQAESLYATGGVGDCCYKSEGVRP</sequence>
<dbReference type="CDD" id="cd07821">
    <property type="entry name" value="PYR_PYL_RCAR_like"/>
    <property type="match status" value="1"/>
</dbReference>